<feature type="transmembrane region" description="Helical" evidence="1">
    <location>
        <begin position="37"/>
        <end position="58"/>
    </location>
</feature>
<sequence>MILYPPAAFDANEWFIIAASVCIWCVWLALPRRFTGFTLVTIWLLNVFLAQTTDFIIGKPPYDLYKVNDYNEYEWFDLLLYLFTYPPAGFMLLYGYDRFRFRDGKLVLYLLACAIITTLLEKMSVYFRVFTYNNWSLAYSFPTYVLVYALNIALLRLIWRYHPSQGRRHRITKRRAASK</sequence>
<protein>
    <submittedName>
        <fullName evidence="2">Uncharacterized protein</fullName>
    </submittedName>
</protein>
<keyword evidence="3" id="KW-1185">Reference proteome</keyword>
<accession>A0A229UJL6</accession>
<comment type="caution">
    <text evidence="2">The sequence shown here is derived from an EMBL/GenBank/DDBJ whole genome shotgun (WGS) entry which is preliminary data.</text>
</comment>
<evidence type="ECO:0000256" key="1">
    <source>
        <dbReference type="SAM" id="Phobius"/>
    </source>
</evidence>
<dbReference type="EMBL" id="NMQW01000043">
    <property type="protein sequence ID" value="OXM83586.1"/>
    <property type="molecule type" value="Genomic_DNA"/>
</dbReference>
<dbReference type="Proteomes" id="UP000215509">
    <property type="component" value="Unassembled WGS sequence"/>
</dbReference>
<dbReference type="AlphaFoldDB" id="A0A229UJL6"/>
<feature type="transmembrane region" description="Helical" evidence="1">
    <location>
        <begin position="141"/>
        <end position="159"/>
    </location>
</feature>
<reference evidence="2 3" key="1">
    <citation type="submission" date="2017-07" db="EMBL/GenBank/DDBJ databases">
        <title>Genome sequencing and assembly of Paenibacillus rigui.</title>
        <authorList>
            <person name="Mayilraj S."/>
        </authorList>
    </citation>
    <scope>NUCLEOTIDE SEQUENCE [LARGE SCALE GENOMIC DNA]</scope>
    <source>
        <strain evidence="2 3">JCM 16352</strain>
    </source>
</reference>
<evidence type="ECO:0000313" key="3">
    <source>
        <dbReference type="Proteomes" id="UP000215509"/>
    </source>
</evidence>
<organism evidence="2 3">
    <name type="scientific">Paenibacillus rigui</name>
    <dbReference type="NCBI Taxonomy" id="554312"/>
    <lineage>
        <taxon>Bacteria</taxon>
        <taxon>Bacillati</taxon>
        <taxon>Bacillota</taxon>
        <taxon>Bacilli</taxon>
        <taxon>Bacillales</taxon>
        <taxon>Paenibacillaceae</taxon>
        <taxon>Paenibacillus</taxon>
    </lineage>
</organism>
<dbReference type="OrthoDB" id="2381462at2"/>
<keyword evidence="1" id="KW-1133">Transmembrane helix</keyword>
<gene>
    <name evidence="2" type="ORF">CF651_25110</name>
</gene>
<name>A0A229UJL6_9BACL</name>
<evidence type="ECO:0000313" key="2">
    <source>
        <dbReference type="EMBL" id="OXM83586.1"/>
    </source>
</evidence>
<dbReference type="RefSeq" id="WP_094017628.1">
    <property type="nucleotide sequence ID" value="NZ_NMQW01000043.1"/>
</dbReference>
<keyword evidence="1" id="KW-0472">Membrane</keyword>
<feature type="transmembrane region" description="Helical" evidence="1">
    <location>
        <begin position="108"/>
        <end position="129"/>
    </location>
</feature>
<keyword evidence="1" id="KW-0812">Transmembrane</keyword>
<feature type="transmembrane region" description="Helical" evidence="1">
    <location>
        <begin position="78"/>
        <end position="96"/>
    </location>
</feature>
<feature type="transmembrane region" description="Helical" evidence="1">
    <location>
        <begin position="14"/>
        <end position="30"/>
    </location>
</feature>
<proteinExistence type="predicted"/>